<evidence type="ECO:0000313" key="1">
    <source>
        <dbReference type="EMBL" id="MFB9526209.1"/>
    </source>
</evidence>
<name>A0ABV5PT17_9ACTN</name>
<organism evidence="1 2">
    <name type="scientific">Nonomuraea roseola</name>
    <dbReference type="NCBI Taxonomy" id="46179"/>
    <lineage>
        <taxon>Bacteria</taxon>
        <taxon>Bacillati</taxon>
        <taxon>Actinomycetota</taxon>
        <taxon>Actinomycetes</taxon>
        <taxon>Streptosporangiales</taxon>
        <taxon>Streptosporangiaceae</taxon>
        <taxon>Nonomuraea</taxon>
    </lineage>
</organism>
<evidence type="ECO:0000313" key="2">
    <source>
        <dbReference type="Proteomes" id="UP001589646"/>
    </source>
</evidence>
<dbReference type="EMBL" id="JBHMCE010000002">
    <property type="protein sequence ID" value="MFB9526209.1"/>
    <property type="molecule type" value="Genomic_DNA"/>
</dbReference>
<dbReference type="InterPro" id="IPR039261">
    <property type="entry name" value="FNR_nucleotide-bd"/>
</dbReference>
<keyword evidence="2" id="KW-1185">Reference proteome</keyword>
<proteinExistence type="predicted"/>
<dbReference type="Proteomes" id="UP001589646">
    <property type="component" value="Unassembled WGS sequence"/>
</dbReference>
<comment type="caution">
    <text evidence="1">The sequence shown here is derived from an EMBL/GenBank/DDBJ whole genome shotgun (WGS) entry which is preliminary data.</text>
</comment>
<sequence length="53" mass="5952">MGQGRAPRRHLVDDRGVAKRSIDFAGYWRLRLTQDDAPTPEDLAEAAERVETG</sequence>
<dbReference type="RefSeq" id="WP_346123095.1">
    <property type="nucleotide sequence ID" value="NZ_BAAAXC010000014.1"/>
</dbReference>
<protein>
    <submittedName>
        <fullName evidence="1">Uncharacterized protein</fullName>
    </submittedName>
</protein>
<reference evidence="1 2" key="1">
    <citation type="submission" date="2024-09" db="EMBL/GenBank/DDBJ databases">
        <authorList>
            <person name="Sun Q."/>
            <person name="Mori K."/>
        </authorList>
    </citation>
    <scope>NUCLEOTIDE SEQUENCE [LARGE SCALE GENOMIC DNA]</scope>
    <source>
        <strain evidence="1 2">JCM 3323</strain>
    </source>
</reference>
<accession>A0ABV5PT17</accession>
<gene>
    <name evidence="1" type="ORF">ACFFRN_06250</name>
</gene>
<dbReference type="Gene3D" id="3.40.50.80">
    <property type="entry name" value="Nucleotide-binding domain of ferredoxin-NADP reductase (FNR) module"/>
    <property type="match status" value="1"/>
</dbReference>